<dbReference type="RefSeq" id="WP_064255867.1">
    <property type="nucleotide sequence ID" value="NZ_CP132970.1"/>
</dbReference>
<evidence type="ECO:0000313" key="2">
    <source>
        <dbReference type="EMBL" id="XBW04876.1"/>
    </source>
</evidence>
<accession>A0AAU7UYK0</accession>
<organism evidence="2">
    <name type="scientific">Rhodococcus sp. D-6</name>
    <dbReference type="NCBI Taxonomy" id="1387842"/>
    <lineage>
        <taxon>Bacteria</taxon>
        <taxon>Bacillati</taxon>
        <taxon>Actinomycetota</taxon>
        <taxon>Actinomycetes</taxon>
        <taxon>Mycobacteriales</taxon>
        <taxon>Nocardiaceae</taxon>
        <taxon>Rhodococcus</taxon>
    </lineage>
</organism>
<evidence type="ECO:0008006" key="3">
    <source>
        <dbReference type="Google" id="ProtNLM"/>
    </source>
</evidence>
<gene>
    <name evidence="2" type="ORF">RBB84_02530</name>
</gene>
<name>A0AAU7UYK0_9NOCA</name>
<feature type="compositionally biased region" description="Basic and acidic residues" evidence="1">
    <location>
        <begin position="88"/>
        <end position="107"/>
    </location>
</feature>
<feature type="region of interest" description="Disordered" evidence="1">
    <location>
        <begin position="82"/>
        <end position="107"/>
    </location>
</feature>
<protein>
    <recommendedName>
        <fullName evidence="3">HNH endonuclease</fullName>
    </recommendedName>
</protein>
<sequence length="119" mass="13458">MSTYRPKPKARNKKQELGYAHQQVRKRLLAKHQDGSACWWCGEPMYADAASNPDGLALAADHDVARVNGGIKASRLLHGACNSQRGDGSWDDRRPALTDRPFSRDEDPDERARWTLLDW</sequence>
<dbReference type="Gene3D" id="1.10.30.50">
    <property type="match status" value="1"/>
</dbReference>
<proteinExistence type="predicted"/>
<evidence type="ECO:0000256" key="1">
    <source>
        <dbReference type="SAM" id="MobiDB-lite"/>
    </source>
</evidence>
<reference evidence="2" key="1">
    <citation type="submission" date="2023-08" db="EMBL/GenBank/DDBJ databases">
        <title>The novel hydrolase IpcH responsible for the initial isoprocarb degradation step in Rhodococcus sp. D-6.</title>
        <authorList>
            <person name="Zhu Q."/>
        </authorList>
    </citation>
    <scope>NUCLEOTIDE SEQUENCE</scope>
    <source>
        <strain evidence="2">D-6</strain>
    </source>
</reference>
<dbReference type="KEGG" id="rhox:RBB84_02530"/>
<dbReference type="AlphaFoldDB" id="A0AAU7UYK0"/>
<dbReference type="EMBL" id="CP132970">
    <property type="protein sequence ID" value="XBW04876.1"/>
    <property type="molecule type" value="Genomic_DNA"/>
</dbReference>